<evidence type="ECO:0000259" key="1">
    <source>
        <dbReference type="Pfam" id="PF12867"/>
    </source>
</evidence>
<name>A0A6I1E1H8_9FLAO</name>
<evidence type="ECO:0000313" key="2">
    <source>
        <dbReference type="EMBL" id="KAB7530279.1"/>
    </source>
</evidence>
<feature type="domain" description="DinB-like" evidence="1">
    <location>
        <begin position="9"/>
        <end position="158"/>
    </location>
</feature>
<dbReference type="Gene3D" id="1.20.120.450">
    <property type="entry name" value="dinb family like domain"/>
    <property type="match status" value="1"/>
</dbReference>
<gene>
    <name evidence="2" type="ORF">F8C76_01865</name>
</gene>
<dbReference type="Pfam" id="PF12867">
    <property type="entry name" value="DinB_2"/>
    <property type="match status" value="1"/>
</dbReference>
<dbReference type="InterPro" id="IPR024775">
    <property type="entry name" value="DinB-like"/>
</dbReference>
<reference evidence="2 3" key="1">
    <citation type="submission" date="2019-10" db="EMBL/GenBank/DDBJ databases">
        <title>Muricauda olearia CL-SS4 JCM15563 genome.</title>
        <authorList>
            <person name="Liu L."/>
        </authorList>
    </citation>
    <scope>NUCLEOTIDE SEQUENCE [LARGE SCALE GENOMIC DNA]</scope>
    <source>
        <strain evidence="2 3">CL-SS4</strain>
    </source>
</reference>
<dbReference type="AlphaFoldDB" id="A0A6I1E1H8"/>
<proteinExistence type="predicted"/>
<dbReference type="EMBL" id="WELG01000001">
    <property type="protein sequence ID" value="KAB7530279.1"/>
    <property type="molecule type" value="Genomic_DNA"/>
</dbReference>
<dbReference type="SUPFAM" id="SSF109854">
    <property type="entry name" value="DinB/YfiT-like putative metalloenzymes"/>
    <property type="match status" value="1"/>
</dbReference>
<organism evidence="2 3">
    <name type="scientific">Flagellimonas olearia</name>
    <dbReference type="NCBI Taxonomy" id="552546"/>
    <lineage>
        <taxon>Bacteria</taxon>
        <taxon>Pseudomonadati</taxon>
        <taxon>Bacteroidota</taxon>
        <taxon>Flavobacteriia</taxon>
        <taxon>Flavobacteriales</taxon>
        <taxon>Flavobacteriaceae</taxon>
        <taxon>Flagellimonas</taxon>
    </lineage>
</organism>
<protein>
    <submittedName>
        <fullName evidence="2">DinB family protein</fullName>
    </submittedName>
</protein>
<evidence type="ECO:0000313" key="3">
    <source>
        <dbReference type="Proteomes" id="UP000429785"/>
    </source>
</evidence>
<dbReference type="OrthoDB" id="679284at2"/>
<accession>A0A6I1E1H8</accession>
<dbReference type="RefSeq" id="WP_152130211.1">
    <property type="nucleotide sequence ID" value="NZ_WELG01000001.1"/>
</dbReference>
<sequence>MEKVILRDYDTVTAKLMELFSSLTNEQINRRPFKTGWTAGQVGDHLDRSYDISHVLMGQVEDTHRPPDQKLPEIRALFLNFDIKMDSPKAIVPTNDPIDKSRLLGSLKEKIQWVNEHGKRMDLSKTCLDFAIPEYGPFTRLEWIGFNTVHTQRHIHQLEQIIKNISQ</sequence>
<dbReference type="Proteomes" id="UP000429785">
    <property type="component" value="Unassembled WGS sequence"/>
</dbReference>
<comment type="caution">
    <text evidence="2">The sequence shown here is derived from an EMBL/GenBank/DDBJ whole genome shotgun (WGS) entry which is preliminary data.</text>
</comment>
<dbReference type="InterPro" id="IPR034660">
    <property type="entry name" value="DinB/YfiT-like"/>
</dbReference>